<keyword evidence="10" id="KW-0812">Transmembrane</keyword>
<dbReference type="GO" id="GO:0005524">
    <property type="term" value="F:ATP binding"/>
    <property type="evidence" value="ECO:0007669"/>
    <property type="project" value="UniProtKB-KW"/>
</dbReference>
<dbReference type="SMART" id="SM00387">
    <property type="entry name" value="HATPase_c"/>
    <property type="match status" value="1"/>
</dbReference>
<comment type="catalytic activity">
    <reaction evidence="1">
        <text>ATP + protein L-histidine = ADP + protein N-phospho-L-histidine.</text>
        <dbReference type="EC" id="2.7.13.3"/>
    </reaction>
</comment>
<dbReference type="Pfam" id="PF07730">
    <property type="entry name" value="HisKA_3"/>
    <property type="match status" value="1"/>
</dbReference>
<keyword evidence="13" id="KW-1185">Reference proteome</keyword>
<evidence type="ECO:0000256" key="2">
    <source>
        <dbReference type="ARBA" id="ARBA00012438"/>
    </source>
</evidence>
<evidence type="ECO:0000256" key="6">
    <source>
        <dbReference type="ARBA" id="ARBA00022777"/>
    </source>
</evidence>
<dbReference type="InterPro" id="IPR011712">
    <property type="entry name" value="Sig_transdc_His_kin_sub3_dim/P"/>
</dbReference>
<dbReference type="CDD" id="cd16917">
    <property type="entry name" value="HATPase_UhpB-NarQ-NarX-like"/>
    <property type="match status" value="1"/>
</dbReference>
<keyword evidence="8" id="KW-0902">Two-component regulatory system</keyword>
<dbReference type="Pfam" id="PF02518">
    <property type="entry name" value="HATPase_c"/>
    <property type="match status" value="1"/>
</dbReference>
<feature type="transmembrane region" description="Helical" evidence="10">
    <location>
        <begin position="14"/>
        <end position="36"/>
    </location>
</feature>
<sequence length="396" mass="42823">MVGRLWEWWRGRRALVDAAFLLPLALLQLLSTPAVLDDPTKAYRLSPVALAALSAVLLLPMVWRRYLPRLTFAAVALVSFAQWLNGTQVLIANGTVLVGLYTVAAYCAFRWGVAALAICVLGAVLEAYQQWHGDLPGMRGPVFVFVVAVLAVWVLGLHIRTRRAYLRELEERAERLEHERDSEIRMARNAERARIAREMHDVVAHNVSVMVVQADGAGYALDSDPGRARQALETISATGRTALAEMRRLLGVLRDEAASGAYAPQPGLDELDELAEQVRAAGLPVVLERTGSPAAVSEGRALAIYRIVQEALTNTLKHGGPRTSARVTLHYGDDEVTVAVVDDGRGAAAPDDGHGHGLVGMRERAAVYGGEVTAAPRMGGGFAVTARIPVREEARA</sequence>
<dbReference type="AlphaFoldDB" id="A0A372JFQ3"/>
<name>A0A372JFQ3_9ACTN</name>
<evidence type="ECO:0000256" key="4">
    <source>
        <dbReference type="ARBA" id="ARBA00022679"/>
    </source>
</evidence>
<keyword evidence="10" id="KW-1133">Transmembrane helix</keyword>
<keyword evidence="6 12" id="KW-0418">Kinase</keyword>
<dbReference type="EC" id="2.7.13.3" evidence="2"/>
<dbReference type="GO" id="GO:0016020">
    <property type="term" value="C:membrane"/>
    <property type="evidence" value="ECO:0007669"/>
    <property type="project" value="InterPro"/>
</dbReference>
<dbReference type="Proteomes" id="UP000261811">
    <property type="component" value="Unassembled WGS sequence"/>
</dbReference>
<accession>A0A372JFQ3</accession>
<comment type="caution">
    <text evidence="12">The sequence shown here is derived from an EMBL/GenBank/DDBJ whole genome shotgun (WGS) entry which is preliminary data.</text>
</comment>
<dbReference type="InterPro" id="IPR055558">
    <property type="entry name" value="DUF7134"/>
</dbReference>
<keyword evidence="3" id="KW-0597">Phosphoprotein</keyword>
<evidence type="ECO:0000256" key="7">
    <source>
        <dbReference type="ARBA" id="ARBA00022840"/>
    </source>
</evidence>
<evidence type="ECO:0000256" key="3">
    <source>
        <dbReference type="ARBA" id="ARBA00022553"/>
    </source>
</evidence>
<feature type="transmembrane region" description="Helical" evidence="10">
    <location>
        <begin position="42"/>
        <end position="63"/>
    </location>
</feature>
<evidence type="ECO:0000259" key="11">
    <source>
        <dbReference type="SMART" id="SM00387"/>
    </source>
</evidence>
<feature type="coiled-coil region" evidence="9">
    <location>
        <begin position="159"/>
        <end position="193"/>
    </location>
</feature>
<dbReference type="GO" id="GO:0000155">
    <property type="term" value="F:phosphorelay sensor kinase activity"/>
    <property type="evidence" value="ECO:0007669"/>
    <property type="project" value="InterPro"/>
</dbReference>
<keyword evidence="10" id="KW-0472">Membrane</keyword>
<dbReference type="PANTHER" id="PTHR24421">
    <property type="entry name" value="NITRATE/NITRITE SENSOR PROTEIN NARX-RELATED"/>
    <property type="match status" value="1"/>
</dbReference>
<reference evidence="12 13" key="1">
    <citation type="submission" date="2018-08" db="EMBL/GenBank/DDBJ databases">
        <title>Actinomadura jelena sp. nov., a novel Actinomycete isolated from soil in Chad.</title>
        <authorList>
            <person name="Shi L."/>
        </authorList>
    </citation>
    <scope>NUCLEOTIDE SEQUENCE [LARGE SCALE GENOMIC DNA]</scope>
    <source>
        <strain evidence="12 13">NEAU-G17</strain>
    </source>
</reference>
<keyword evidence="5" id="KW-0547">Nucleotide-binding</keyword>
<dbReference type="PANTHER" id="PTHR24421:SF10">
    <property type="entry name" value="NITRATE_NITRITE SENSOR PROTEIN NARQ"/>
    <property type="match status" value="1"/>
</dbReference>
<proteinExistence type="predicted"/>
<dbReference type="OrthoDB" id="227596at2"/>
<dbReference type="Gene3D" id="3.30.565.10">
    <property type="entry name" value="Histidine kinase-like ATPase, C-terminal domain"/>
    <property type="match status" value="1"/>
</dbReference>
<dbReference type="Pfam" id="PF23539">
    <property type="entry name" value="DUF7134"/>
    <property type="match status" value="1"/>
</dbReference>
<evidence type="ECO:0000313" key="12">
    <source>
        <dbReference type="EMBL" id="RFU38827.1"/>
    </source>
</evidence>
<dbReference type="EMBL" id="QURH01000684">
    <property type="protein sequence ID" value="RFU38827.1"/>
    <property type="molecule type" value="Genomic_DNA"/>
</dbReference>
<feature type="domain" description="Histidine kinase/HSP90-like ATPase" evidence="11">
    <location>
        <begin position="299"/>
        <end position="392"/>
    </location>
</feature>
<keyword evidence="7" id="KW-0067">ATP-binding</keyword>
<evidence type="ECO:0000256" key="9">
    <source>
        <dbReference type="SAM" id="Coils"/>
    </source>
</evidence>
<dbReference type="Gene3D" id="1.20.5.1930">
    <property type="match status" value="1"/>
</dbReference>
<evidence type="ECO:0000256" key="5">
    <source>
        <dbReference type="ARBA" id="ARBA00022741"/>
    </source>
</evidence>
<feature type="transmembrane region" description="Helical" evidence="10">
    <location>
        <begin position="70"/>
        <end position="91"/>
    </location>
</feature>
<dbReference type="RefSeq" id="WP_117359773.1">
    <property type="nucleotide sequence ID" value="NZ_QURH01000684.1"/>
</dbReference>
<evidence type="ECO:0000256" key="10">
    <source>
        <dbReference type="SAM" id="Phobius"/>
    </source>
</evidence>
<feature type="transmembrane region" description="Helical" evidence="10">
    <location>
        <begin position="103"/>
        <end position="128"/>
    </location>
</feature>
<dbReference type="InterPro" id="IPR036890">
    <property type="entry name" value="HATPase_C_sf"/>
</dbReference>
<keyword evidence="9" id="KW-0175">Coiled coil</keyword>
<organism evidence="12 13">
    <name type="scientific">Actinomadura logoneensis</name>
    <dbReference type="NCBI Taxonomy" id="2293572"/>
    <lineage>
        <taxon>Bacteria</taxon>
        <taxon>Bacillati</taxon>
        <taxon>Actinomycetota</taxon>
        <taxon>Actinomycetes</taxon>
        <taxon>Streptosporangiales</taxon>
        <taxon>Thermomonosporaceae</taxon>
        <taxon>Actinomadura</taxon>
    </lineage>
</organism>
<dbReference type="SUPFAM" id="SSF55874">
    <property type="entry name" value="ATPase domain of HSP90 chaperone/DNA topoisomerase II/histidine kinase"/>
    <property type="match status" value="1"/>
</dbReference>
<evidence type="ECO:0000256" key="1">
    <source>
        <dbReference type="ARBA" id="ARBA00000085"/>
    </source>
</evidence>
<evidence type="ECO:0000256" key="8">
    <source>
        <dbReference type="ARBA" id="ARBA00023012"/>
    </source>
</evidence>
<protein>
    <recommendedName>
        <fullName evidence="2">histidine kinase</fullName>
        <ecNumber evidence="2">2.7.13.3</ecNumber>
    </recommendedName>
</protein>
<dbReference type="GO" id="GO:0046983">
    <property type="term" value="F:protein dimerization activity"/>
    <property type="evidence" value="ECO:0007669"/>
    <property type="project" value="InterPro"/>
</dbReference>
<feature type="transmembrane region" description="Helical" evidence="10">
    <location>
        <begin position="140"/>
        <end position="159"/>
    </location>
</feature>
<evidence type="ECO:0000313" key="13">
    <source>
        <dbReference type="Proteomes" id="UP000261811"/>
    </source>
</evidence>
<dbReference type="InterPro" id="IPR050482">
    <property type="entry name" value="Sensor_HK_TwoCompSys"/>
</dbReference>
<gene>
    <name evidence="12" type="ORF">DZF91_25625</name>
</gene>
<dbReference type="InterPro" id="IPR003594">
    <property type="entry name" value="HATPase_dom"/>
</dbReference>
<keyword evidence="4" id="KW-0808">Transferase</keyword>